<dbReference type="Proteomes" id="UP000186551">
    <property type="component" value="Unassembled WGS sequence"/>
</dbReference>
<evidence type="ECO:0000313" key="3">
    <source>
        <dbReference type="Proteomes" id="UP000186551"/>
    </source>
</evidence>
<keyword evidence="3" id="KW-1185">Reference proteome</keyword>
<dbReference type="EMBL" id="LVWA01000005">
    <property type="protein sequence ID" value="OKL40035.1"/>
    <property type="molecule type" value="Genomic_DNA"/>
</dbReference>
<accession>A0A1Q5PCS3</accession>
<dbReference type="AlphaFoldDB" id="A0A1Q5PCS3"/>
<proteinExistence type="predicted"/>
<gene>
    <name evidence="2" type="ORF">A3841_16890</name>
</gene>
<evidence type="ECO:0000256" key="1">
    <source>
        <dbReference type="SAM" id="Phobius"/>
    </source>
</evidence>
<keyword evidence="1" id="KW-0812">Transmembrane</keyword>
<sequence>MRNGSRLYLLPFFYVSLKYDFILWRIILYTALARLWCVRFPKALGQAASVYTLYLNLYFLSQVSIYSCSAGVNPPLTPLRRGITYSFAIFPSWERQGWVNRNLSFILAA</sequence>
<evidence type="ECO:0000313" key="2">
    <source>
        <dbReference type="EMBL" id="OKL40035.1"/>
    </source>
</evidence>
<protein>
    <submittedName>
        <fullName evidence="2">Uncharacterized protein</fullName>
    </submittedName>
</protein>
<organism evidence="2 3">
    <name type="scientific">Pontibacter flavimaris</name>
    <dbReference type="NCBI Taxonomy" id="1797110"/>
    <lineage>
        <taxon>Bacteria</taxon>
        <taxon>Pseudomonadati</taxon>
        <taxon>Bacteroidota</taxon>
        <taxon>Cytophagia</taxon>
        <taxon>Cytophagales</taxon>
        <taxon>Hymenobacteraceae</taxon>
        <taxon>Pontibacter</taxon>
    </lineage>
</organism>
<reference evidence="2 3" key="1">
    <citation type="submission" date="2016-03" db="EMBL/GenBank/DDBJ databases">
        <title>Genome sequence of Pontibacter sp. nov., of the family cytophagaceae, isolated from marine sediment of the Yellow Sea, China.</title>
        <authorList>
            <person name="Zhang G."/>
            <person name="Zhang R."/>
        </authorList>
    </citation>
    <scope>NUCLEOTIDE SEQUENCE [LARGE SCALE GENOMIC DNA]</scope>
    <source>
        <strain evidence="2 3">S10-8</strain>
    </source>
</reference>
<keyword evidence="1" id="KW-1133">Transmembrane helix</keyword>
<feature type="transmembrane region" description="Helical" evidence="1">
    <location>
        <begin position="12"/>
        <end position="32"/>
    </location>
</feature>
<comment type="caution">
    <text evidence="2">The sequence shown here is derived from an EMBL/GenBank/DDBJ whole genome shotgun (WGS) entry which is preliminary data.</text>
</comment>
<keyword evidence="1" id="KW-0472">Membrane</keyword>
<name>A0A1Q5PCS3_9BACT</name>